<feature type="transmembrane region" description="Helical" evidence="1">
    <location>
        <begin position="137"/>
        <end position="160"/>
    </location>
</feature>
<keyword evidence="1" id="KW-0812">Transmembrane</keyword>
<feature type="transmembrane region" description="Helical" evidence="1">
    <location>
        <begin position="15"/>
        <end position="40"/>
    </location>
</feature>
<dbReference type="HOGENOM" id="CLU_070911_0_0_1"/>
<dbReference type="OMA" id="VFFVMMH"/>
<evidence type="ECO:0000256" key="1">
    <source>
        <dbReference type="SAM" id="Phobius"/>
    </source>
</evidence>
<name>B4LKC2_DROVI</name>
<reference evidence="2 4" key="1">
    <citation type="journal article" date="2007" name="Nature">
        <title>Evolution of genes and genomes on the Drosophila phylogeny.</title>
        <authorList>
            <consortium name="Drosophila 12 Genomes Consortium"/>
            <person name="Clark A.G."/>
            <person name="Eisen M.B."/>
            <person name="Smith D.R."/>
            <person name="Bergman C.M."/>
            <person name="Oliver B."/>
            <person name="Markow T.A."/>
            <person name="Kaufman T.C."/>
            <person name="Kellis M."/>
            <person name="Gelbart W."/>
            <person name="Iyer V.N."/>
            <person name="Pollard D.A."/>
            <person name="Sackton T.B."/>
            <person name="Larracuente A.M."/>
            <person name="Singh N.D."/>
            <person name="Abad J.P."/>
            <person name="Abt D.N."/>
            <person name="Adryan B."/>
            <person name="Aguade M."/>
            <person name="Akashi H."/>
            <person name="Anderson W.W."/>
            <person name="Aquadro C.F."/>
            <person name="Ardell D.H."/>
            <person name="Arguello R."/>
            <person name="Artieri C.G."/>
            <person name="Barbash D.A."/>
            <person name="Barker D."/>
            <person name="Barsanti P."/>
            <person name="Batterham P."/>
            <person name="Batzoglou S."/>
            <person name="Begun D."/>
            <person name="Bhutkar A."/>
            <person name="Blanco E."/>
            <person name="Bosak S.A."/>
            <person name="Bradley R.K."/>
            <person name="Brand A.D."/>
            <person name="Brent M.R."/>
            <person name="Brooks A.N."/>
            <person name="Brown R.H."/>
            <person name="Butlin R.K."/>
            <person name="Caggese C."/>
            <person name="Calvi B.R."/>
            <person name="Bernardo de Carvalho A."/>
            <person name="Caspi A."/>
            <person name="Castrezana S."/>
            <person name="Celniker S.E."/>
            <person name="Chang J.L."/>
            <person name="Chapple C."/>
            <person name="Chatterji S."/>
            <person name="Chinwalla A."/>
            <person name="Civetta A."/>
            <person name="Clifton S.W."/>
            <person name="Comeron J.M."/>
            <person name="Costello J.C."/>
            <person name="Coyne J.A."/>
            <person name="Daub J."/>
            <person name="David R.G."/>
            <person name="Delcher A.L."/>
            <person name="Delehaunty K."/>
            <person name="Do C.B."/>
            <person name="Ebling H."/>
            <person name="Edwards K."/>
            <person name="Eickbush T."/>
            <person name="Evans J.D."/>
            <person name="Filipski A."/>
            <person name="Findeiss S."/>
            <person name="Freyhult E."/>
            <person name="Fulton L."/>
            <person name="Fulton R."/>
            <person name="Garcia A.C."/>
            <person name="Gardiner A."/>
            <person name="Garfield D.A."/>
            <person name="Garvin B.E."/>
            <person name="Gibson G."/>
            <person name="Gilbert D."/>
            <person name="Gnerre S."/>
            <person name="Godfrey J."/>
            <person name="Good R."/>
            <person name="Gotea V."/>
            <person name="Gravely B."/>
            <person name="Greenberg A.J."/>
            <person name="Griffiths-Jones S."/>
            <person name="Gross S."/>
            <person name="Guigo R."/>
            <person name="Gustafson E.A."/>
            <person name="Haerty W."/>
            <person name="Hahn M.W."/>
            <person name="Halligan D.L."/>
            <person name="Halpern A.L."/>
            <person name="Halter G.M."/>
            <person name="Han M.V."/>
            <person name="Heger A."/>
            <person name="Hillier L."/>
            <person name="Hinrichs A.S."/>
            <person name="Holmes I."/>
            <person name="Hoskins R.A."/>
            <person name="Hubisz M.J."/>
            <person name="Hultmark D."/>
            <person name="Huntley M.A."/>
            <person name="Jaffe D.B."/>
            <person name="Jagadeeshan S."/>
            <person name="Jeck W.R."/>
            <person name="Johnson J."/>
            <person name="Jones C.D."/>
            <person name="Jordan W.C."/>
            <person name="Karpen G.H."/>
            <person name="Kataoka E."/>
            <person name="Keightley P.D."/>
            <person name="Kheradpour P."/>
            <person name="Kirkness E.F."/>
            <person name="Koerich L.B."/>
            <person name="Kristiansen K."/>
            <person name="Kudrna D."/>
            <person name="Kulathinal R.J."/>
            <person name="Kumar S."/>
            <person name="Kwok R."/>
            <person name="Lander E."/>
            <person name="Langley C.H."/>
            <person name="Lapoint R."/>
            <person name="Lazzaro B.P."/>
            <person name="Lee S.J."/>
            <person name="Levesque L."/>
            <person name="Li R."/>
            <person name="Lin C.F."/>
            <person name="Lin M.F."/>
            <person name="Lindblad-Toh K."/>
            <person name="Llopart A."/>
            <person name="Long M."/>
            <person name="Low L."/>
            <person name="Lozovsky E."/>
            <person name="Lu J."/>
            <person name="Luo M."/>
            <person name="Machado C.A."/>
            <person name="Makalowski W."/>
            <person name="Marzo M."/>
            <person name="Matsuda M."/>
            <person name="Matzkin L."/>
            <person name="McAllister B."/>
            <person name="McBride C.S."/>
            <person name="McKernan B."/>
            <person name="McKernan K."/>
            <person name="Mendez-Lago M."/>
            <person name="Minx P."/>
            <person name="Mollenhauer M.U."/>
            <person name="Montooth K."/>
            <person name="Mount S.M."/>
            <person name="Mu X."/>
            <person name="Myers E."/>
            <person name="Negre B."/>
            <person name="Newfeld S."/>
            <person name="Nielsen R."/>
            <person name="Noor M.A."/>
            <person name="O'Grady P."/>
            <person name="Pachter L."/>
            <person name="Papaceit M."/>
            <person name="Parisi M.J."/>
            <person name="Parisi M."/>
            <person name="Parts L."/>
            <person name="Pedersen J.S."/>
            <person name="Pesole G."/>
            <person name="Phillippy A.M."/>
            <person name="Ponting C.P."/>
            <person name="Pop M."/>
            <person name="Porcelli D."/>
            <person name="Powell J.R."/>
            <person name="Prohaska S."/>
            <person name="Pruitt K."/>
            <person name="Puig M."/>
            <person name="Quesneville H."/>
            <person name="Ram K.R."/>
            <person name="Rand D."/>
            <person name="Rasmussen M.D."/>
            <person name="Reed L.K."/>
            <person name="Reenan R."/>
            <person name="Reily A."/>
            <person name="Remington K.A."/>
            <person name="Rieger T.T."/>
            <person name="Ritchie M.G."/>
            <person name="Robin C."/>
            <person name="Rogers Y.H."/>
            <person name="Rohde C."/>
            <person name="Rozas J."/>
            <person name="Rubenfield M.J."/>
            <person name="Ruiz A."/>
            <person name="Russo S."/>
            <person name="Salzberg S.L."/>
            <person name="Sanchez-Gracia A."/>
            <person name="Saranga D.J."/>
            <person name="Sato H."/>
            <person name="Schaeffer S.W."/>
            <person name="Schatz M.C."/>
            <person name="Schlenke T."/>
            <person name="Schwartz R."/>
            <person name="Segarra C."/>
            <person name="Singh R.S."/>
            <person name="Sirot L."/>
            <person name="Sirota M."/>
            <person name="Sisneros N.B."/>
            <person name="Smith C.D."/>
            <person name="Smith T.F."/>
            <person name="Spieth J."/>
            <person name="Stage D.E."/>
            <person name="Stark A."/>
            <person name="Stephan W."/>
            <person name="Strausberg R.L."/>
            <person name="Strempel S."/>
            <person name="Sturgill D."/>
            <person name="Sutton G."/>
            <person name="Sutton G.G."/>
            <person name="Tao W."/>
            <person name="Teichmann S."/>
            <person name="Tobari Y.N."/>
            <person name="Tomimura Y."/>
            <person name="Tsolas J.M."/>
            <person name="Valente V.L."/>
            <person name="Venter E."/>
            <person name="Venter J.C."/>
            <person name="Vicario S."/>
            <person name="Vieira F.G."/>
            <person name="Vilella A.J."/>
            <person name="Villasante A."/>
            <person name="Walenz B."/>
            <person name="Wang J."/>
            <person name="Wasserman M."/>
            <person name="Watts T."/>
            <person name="Wilson D."/>
            <person name="Wilson R.K."/>
            <person name="Wing R.A."/>
            <person name="Wolfner M.F."/>
            <person name="Wong A."/>
            <person name="Wong G.K."/>
            <person name="Wu C.I."/>
            <person name="Wu G."/>
            <person name="Yamamoto D."/>
            <person name="Yang H.P."/>
            <person name="Yang S.P."/>
            <person name="Yorke J.A."/>
            <person name="Yoshida K."/>
            <person name="Zdobnov E."/>
            <person name="Zhang P."/>
            <person name="Zhang Y."/>
            <person name="Zimin A.V."/>
            <person name="Baldwin J."/>
            <person name="Abdouelleil A."/>
            <person name="Abdulkadir J."/>
            <person name="Abebe A."/>
            <person name="Abera B."/>
            <person name="Abreu J."/>
            <person name="Acer S.C."/>
            <person name="Aftuck L."/>
            <person name="Alexander A."/>
            <person name="An P."/>
            <person name="Anderson E."/>
            <person name="Anderson S."/>
            <person name="Arachi H."/>
            <person name="Azer M."/>
            <person name="Bachantsang P."/>
            <person name="Barry A."/>
            <person name="Bayul T."/>
            <person name="Berlin A."/>
            <person name="Bessette D."/>
            <person name="Bloom T."/>
            <person name="Blye J."/>
            <person name="Boguslavskiy L."/>
            <person name="Bonnet C."/>
            <person name="Boukhgalter B."/>
            <person name="Bourzgui I."/>
            <person name="Brown A."/>
            <person name="Cahill P."/>
            <person name="Channer S."/>
            <person name="Cheshatsang Y."/>
            <person name="Chuda L."/>
            <person name="Citroen M."/>
            <person name="Collymore A."/>
            <person name="Cooke P."/>
            <person name="Costello M."/>
            <person name="D'Aco K."/>
            <person name="Daza R."/>
            <person name="De Haan G."/>
            <person name="DeGray S."/>
            <person name="DeMaso C."/>
            <person name="Dhargay N."/>
            <person name="Dooley K."/>
            <person name="Dooley E."/>
            <person name="Doricent M."/>
            <person name="Dorje P."/>
            <person name="Dorjee K."/>
            <person name="Dupes A."/>
            <person name="Elong R."/>
            <person name="Falk J."/>
            <person name="Farina A."/>
            <person name="Faro S."/>
            <person name="Ferguson D."/>
            <person name="Fisher S."/>
            <person name="Foley C.D."/>
            <person name="Franke A."/>
            <person name="Friedrich D."/>
            <person name="Gadbois L."/>
            <person name="Gearin G."/>
            <person name="Gearin C.R."/>
            <person name="Giannoukos G."/>
            <person name="Goode T."/>
            <person name="Graham J."/>
            <person name="Grandbois E."/>
            <person name="Grewal S."/>
            <person name="Gyaltsen K."/>
            <person name="Hafez N."/>
            <person name="Hagos B."/>
            <person name="Hall J."/>
            <person name="Henson C."/>
            <person name="Hollinger A."/>
            <person name="Honan T."/>
            <person name="Huard M.D."/>
            <person name="Hughes L."/>
            <person name="Hurhula B."/>
            <person name="Husby M.E."/>
            <person name="Kamat A."/>
            <person name="Kanga B."/>
            <person name="Kashin S."/>
            <person name="Khazanovich D."/>
            <person name="Kisner P."/>
            <person name="Lance K."/>
            <person name="Lara M."/>
            <person name="Lee W."/>
            <person name="Lennon N."/>
            <person name="Letendre F."/>
            <person name="LeVine R."/>
            <person name="Lipovsky A."/>
            <person name="Liu X."/>
            <person name="Liu J."/>
            <person name="Liu S."/>
            <person name="Lokyitsang T."/>
            <person name="Lokyitsang Y."/>
            <person name="Lubonja R."/>
            <person name="Lui A."/>
            <person name="MacDonald P."/>
            <person name="Magnisalis V."/>
            <person name="Maru K."/>
            <person name="Matthews C."/>
            <person name="McCusker W."/>
            <person name="McDonough S."/>
            <person name="Mehta T."/>
            <person name="Meldrim J."/>
            <person name="Meneus L."/>
            <person name="Mihai O."/>
            <person name="Mihalev A."/>
            <person name="Mihova T."/>
            <person name="Mittelman R."/>
            <person name="Mlenga V."/>
            <person name="Montmayeur A."/>
            <person name="Mulrain L."/>
            <person name="Navidi A."/>
            <person name="Naylor J."/>
            <person name="Negash T."/>
            <person name="Nguyen T."/>
            <person name="Nguyen N."/>
            <person name="Nicol R."/>
            <person name="Norbu C."/>
            <person name="Norbu N."/>
            <person name="Novod N."/>
            <person name="O'Neill B."/>
            <person name="Osman S."/>
            <person name="Markiewicz E."/>
            <person name="Oyono O.L."/>
            <person name="Patti C."/>
            <person name="Phunkhang P."/>
            <person name="Pierre F."/>
            <person name="Priest M."/>
            <person name="Raghuraman S."/>
            <person name="Rege F."/>
            <person name="Reyes R."/>
            <person name="Rise C."/>
            <person name="Rogov P."/>
            <person name="Ross K."/>
            <person name="Ryan E."/>
            <person name="Settipalli S."/>
            <person name="Shea T."/>
            <person name="Sherpa N."/>
            <person name="Shi L."/>
            <person name="Shih D."/>
            <person name="Sparrow T."/>
            <person name="Spaulding J."/>
            <person name="Stalker J."/>
            <person name="Stange-Thomann N."/>
            <person name="Stavropoulos S."/>
            <person name="Stone C."/>
            <person name="Strader C."/>
            <person name="Tesfaye S."/>
            <person name="Thomson T."/>
            <person name="Thoulutsang Y."/>
            <person name="Thoulutsang D."/>
            <person name="Topham K."/>
            <person name="Topping I."/>
            <person name="Tsamla T."/>
            <person name="Vassiliev H."/>
            <person name="Vo A."/>
            <person name="Wangchuk T."/>
            <person name="Wangdi T."/>
            <person name="Weiand M."/>
            <person name="Wilkinson J."/>
            <person name="Wilson A."/>
            <person name="Yadav S."/>
            <person name="Young G."/>
            <person name="Yu Q."/>
            <person name="Zembek L."/>
            <person name="Zhong D."/>
            <person name="Zimmer A."/>
            <person name="Zwirko Z."/>
            <person name="Jaffe D.B."/>
            <person name="Alvarez P."/>
            <person name="Brockman W."/>
            <person name="Butler J."/>
            <person name="Chin C."/>
            <person name="Gnerre S."/>
            <person name="Grabherr M."/>
            <person name="Kleber M."/>
            <person name="Mauceli E."/>
            <person name="MacCallum I."/>
        </authorList>
    </citation>
    <scope>NUCLEOTIDE SEQUENCE [LARGE SCALE GENOMIC DNA]</scope>
    <source>
        <strain evidence="2">TSC#15010-1051.87</strain>
        <strain evidence="4">Tucson 15010-1051.87</strain>
    </source>
</reference>
<dbReference type="OrthoDB" id="7967828at2759"/>
<evidence type="ECO:0000313" key="2">
    <source>
        <dbReference type="EMBL" id="EDW61713.1"/>
    </source>
</evidence>
<protein>
    <submittedName>
        <fullName evidence="2">Uncharacterized protein, isoform A</fullName>
    </submittedName>
    <submittedName>
        <fullName evidence="3">Uncharacterized protein, isoform B</fullName>
    </submittedName>
</protein>
<sequence>MDDRVGTYQRTRRKFAAIVYLITFCWLLLGLAQWLVVLLVSPAKDTFLSYHWMSIVCFTLSITLALLFIFFEAARFVTCVNWLITILIVQFAIMGLFALVANSSWPELIMWFAICVLLLFIFVLLGSVIPHDLTLDVVILFVISFVFLIVSIFLIMLHLLTLTAHSFILYQLFVSVIILTFVMYHAQTINGGRFAEMRVNDYLLASIILFYDFSVMFLLTFYMQIHYKIATISPAGTTTKAPDDRNTTASNNSTQVYFF</sequence>
<dbReference type="EMBL" id="CH940648">
    <property type="protein sequence ID" value="KRF80168.1"/>
    <property type="molecule type" value="Genomic_DNA"/>
</dbReference>
<evidence type="ECO:0000313" key="3">
    <source>
        <dbReference type="EMBL" id="KRF80168.1"/>
    </source>
</evidence>
<reference evidence="2" key="2">
    <citation type="journal article" date="2008" name="Bioinformatics">
        <title>Assembly reconciliation.</title>
        <authorList>
            <person name="Zimin A.V."/>
            <person name="Smith D.R."/>
            <person name="Sutton G."/>
            <person name="Yorke J.A."/>
        </authorList>
    </citation>
    <scope>NUCLEOTIDE SEQUENCE</scope>
    <source>
        <strain evidence="2">TSC#15010-1051.87</strain>
    </source>
</reference>
<dbReference type="AlphaFoldDB" id="B4LKC2"/>
<organism evidence="2 4">
    <name type="scientific">Drosophila virilis</name>
    <name type="common">Fruit fly</name>
    <dbReference type="NCBI Taxonomy" id="7244"/>
    <lineage>
        <taxon>Eukaryota</taxon>
        <taxon>Metazoa</taxon>
        <taxon>Ecdysozoa</taxon>
        <taxon>Arthropoda</taxon>
        <taxon>Hexapoda</taxon>
        <taxon>Insecta</taxon>
        <taxon>Pterygota</taxon>
        <taxon>Neoptera</taxon>
        <taxon>Endopterygota</taxon>
        <taxon>Diptera</taxon>
        <taxon>Brachycera</taxon>
        <taxon>Muscomorpha</taxon>
        <taxon>Ephydroidea</taxon>
        <taxon>Drosophilidae</taxon>
        <taxon>Drosophila</taxon>
    </lineage>
</organism>
<feature type="transmembrane region" description="Helical" evidence="1">
    <location>
        <begin position="202"/>
        <end position="223"/>
    </location>
</feature>
<proteinExistence type="predicted"/>
<keyword evidence="1" id="KW-1133">Transmembrane helix</keyword>
<dbReference type="EMBL" id="CH940648">
    <property type="protein sequence ID" value="EDW61713.1"/>
    <property type="molecule type" value="Genomic_DNA"/>
</dbReference>
<gene>
    <name evidence="2" type="primary">Dvir\GJ20158</name>
    <name evidence="2" type="ORF">Dvir_GJ20158</name>
</gene>
<dbReference type="InParanoid" id="B4LKC2"/>
<feature type="transmembrane region" description="Helical" evidence="1">
    <location>
        <begin position="80"/>
        <end position="101"/>
    </location>
</feature>
<keyword evidence="1" id="KW-0472">Membrane</keyword>
<evidence type="ECO:0000313" key="4">
    <source>
        <dbReference type="Proteomes" id="UP000008792"/>
    </source>
</evidence>
<accession>B4LKC2</accession>
<reference evidence="2" key="3">
    <citation type="submission" date="2008-06" db="EMBL/GenBank/DDBJ databases">
        <authorList>
            <consortium name="FlyBase"/>
        </authorList>
    </citation>
    <scope>NUCLEOTIDE SEQUENCE</scope>
    <source>
        <strain evidence="2">TSC#15010-1051.87</strain>
    </source>
</reference>
<dbReference type="Proteomes" id="UP000008792">
    <property type="component" value="Unassembled WGS sequence"/>
</dbReference>
<dbReference type="KEGG" id="dvi:6627231"/>
<keyword evidence="4" id="KW-1185">Reference proteome</keyword>
<feature type="transmembrane region" description="Helical" evidence="1">
    <location>
        <begin position="52"/>
        <end position="74"/>
    </location>
</feature>
<feature type="transmembrane region" description="Helical" evidence="1">
    <location>
        <begin position="108"/>
        <end position="131"/>
    </location>
</feature>
<feature type="transmembrane region" description="Helical" evidence="1">
    <location>
        <begin position="167"/>
        <end position="186"/>
    </location>
</feature>
<dbReference type="eggNOG" id="ENOG502TCZZ">
    <property type="taxonomic scope" value="Eukaryota"/>
</dbReference>